<dbReference type="EMBL" id="FJ976181">
    <property type="protein sequence ID" value="ACU12850.1"/>
    <property type="molecule type" value="mRNA"/>
</dbReference>
<dbReference type="Gene3D" id="2.10.60.10">
    <property type="entry name" value="CD59"/>
    <property type="match status" value="1"/>
</dbReference>
<dbReference type="FunFam" id="3.30.200.20:FF:000055">
    <property type="entry name" value="Receptor protein serine/threonine kinase"/>
    <property type="match status" value="1"/>
</dbReference>
<dbReference type="InterPro" id="IPR008271">
    <property type="entry name" value="Ser/Thr_kinase_AS"/>
</dbReference>
<evidence type="ECO:0000256" key="17">
    <source>
        <dbReference type="ARBA" id="ARBA00023170"/>
    </source>
</evidence>
<dbReference type="SMART" id="SM00220">
    <property type="entry name" value="S_TKc"/>
    <property type="match status" value="1"/>
</dbReference>
<evidence type="ECO:0000256" key="14">
    <source>
        <dbReference type="ARBA" id="ARBA00022842"/>
    </source>
</evidence>
<evidence type="ECO:0000256" key="7">
    <source>
        <dbReference type="ARBA" id="ARBA00022679"/>
    </source>
</evidence>
<dbReference type="GO" id="GO:0043235">
    <property type="term" value="C:receptor complex"/>
    <property type="evidence" value="ECO:0007669"/>
    <property type="project" value="TreeGrafter"/>
</dbReference>
<dbReference type="GO" id="GO:0005524">
    <property type="term" value="F:ATP binding"/>
    <property type="evidence" value="ECO:0007669"/>
    <property type="project" value="UniProtKB-UniRule"/>
</dbReference>
<evidence type="ECO:0000259" key="21">
    <source>
        <dbReference type="PROSITE" id="PS50011"/>
    </source>
</evidence>
<dbReference type="EC" id="2.7.11.30" evidence="5"/>
<dbReference type="GO" id="GO:0004675">
    <property type="term" value="F:transmembrane receptor protein serine/threonine kinase activity"/>
    <property type="evidence" value="ECO:0007669"/>
    <property type="project" value="UniProtKB-EC"/>
</dbReference>
<reference evidence="23" key="1">
    <citation type="journal article" date="2009" name="PLoS Biol.">
        <title>Patterning of the Dorsal-Ventral Axis in Echinoderms: Insights into the Evolution of the BMP-Chordin Signaling Network.</title>
        <authorList>
            <person name="Lapraz F."/>
            <person name="Besnardeau L."/>
            <person name="Lepage T."/>
        </authorList>
    </citation>
    <scope>NUCLEOTIDE SEQUENCE</scope>
</reference>
<dbReference type="InterPro" id="IPR000719">
    <property type="entry name" value="Prot_kinase_dom"/>
</dbReference>
<evidence type="ECO:0000256" key="2">
    <source>
        <dbReference type="ARBA" id="ARBA00001946"/>
    </source>
</evidence>
<evidence type="ECO:0000256" key="15">
    <source>
        <dbReference type="ARBA" id="ARBA00022989"/>
    </source>
</evidence>
<name>C7BG60_PARLI</name>
<gene>
    <name evidence="23" type="primary">alk3/6</name>
</gene>
<dbReference type="FunFam" id="1.10.510.10:FF:000018">
    <property type="entry name" value="Receptor protein serine/threonine kinase"/>
    <property type="match status" value="1"/>
</dbReference>
<keyword evidence="6" id="KW-0723">Serine/threonine-protein kinase</keyword>
<dbReference type="InterPro" id="IPR000472">
    <property type="entry name" value="Activin_recp"/>
</dbReference>
<keyword evidence="12" id="KW-0418">Kinase</keyword>
<evidence type="ECO:0000256" key="6">
    <source>
        <dbReference type="ARBA" id="ARBA00022527"/>
    </source>
</evidence>
<feature type="binding site" evidence="18">
    <location>
        <position position="258"/>
    </location>
    <ligand>
        <name>ATP</name>
        <dbReference type="ChEBI" id="CHEBI:30616"/>
    </ligand>
</feature>
<feature type="chain" id="PRO_5002975156" description="receptor protein serine/threonine kinase" evidence="20">
    <location>
        <begin position="35"/>
        <end position="528"/>
    </location>
</feature>
<dbReference type="CDD" id="cd23596">
    <property type="entry name" value="TFP_LU_ECD_Tkv"/>
    <property type="match status" value="1"/>
</dbReference>
<dbReference type="Pfam" id="PF08515">
    <property type="entry name" value="TGF_beta_GS"/>
    <property type="match status" value="1"/>
</dbReference>
<evidence type="ECO:0000259" key="22">
    <source>
        <dbReference type="PROSITE" id="PS51256"/>
    </source>
</evidence>
<keyword evidence="10 20" id="KW-0732">Signal</keyword>
<dbReference type="InterPro" id="IPR045860">
    <property type="entry name" value="Snake_toxin-like_sf"/>
</dbReference>
<comment type="cofactor">
    <cofactor evidence="1">
        <name>Mn(2+)</name>
        <dbReference type="ChEBI" id="CHEBI:29035"/>
    </cofactor>
</comment>
<dbReference type="GO" id="GO:0046872">
    <property type="term" value="F:metal ion binding"/>
    <property type="evidence" value="ECO:0007669"/>
    <property type="project" value="UniProtKB-KW"/>
</dbReference>
<evidence type="ECO:0000256" key="13">
    <source>
        <dbReference type="ARBA" id="ARBA00022840"/>
    </source>
</evidence>
<evidence type="ECO:0000256" key="19">
    <source>
        <dbReference type="SAM" id="Phobius"/>
    </source>
</evidence>
<keyword evidence="15 19" id="KW-1133">Transmembrane helix</keyword>
<evidence type="ECO:0000256" key="11">
    <source>
        <dbReference type="ARBA" id="ARBA00022741"/>
    </source>
</evidence>
<keyword evidence="7" id="KW-0808">Transferase</keyword>
<dbReference type="Gene3D" id="3.30.200.20">
    <property type="entry name" value="Phosphorylase Kinase, domain 1"/>
    <property type="match status" value="1"/>
</dbReference>
<dbReference type="GO" id="GO:0071363">
    <property type="term" value="P:cellular response to growth factor stimulus"/>
    <property type="evidence" value="ECO:0007669"/>
    <property type="project" value="TreeGrafter"/>
</dbReference>
<dbReference type="InterPro" id="IPR011009">
    <property type="entry name" value="Kinase-like_dom_sf"/>
</dbReference>
<keyword evidence="14" id="KW-0460">Magnesium</keyword>
<dbReference type="AlphaFoldDB" id="C7BG60"/>
<protein>
    <recommendedName>
        <fullName evidence="5">receptor protein serine/threonine kinase</fullName>
        <ecNumber evidence="5">2.7.11.30</ecNumber>
    </recommendedName>
</protein>
<proteinExistence type="evidence at transcript level"/>
<comment type="subcellular location">
    <subcellularLocation>
        <location evidence="3">Membrane</location>
        <topology evidence="3">Single-pass type I membrane protein</topology>
    </subcellularLocation>
</comment>
<dbReference type="SMART" id="SM00467">
    <property type="entry name" value="GS"/>
    <property type="match status" value="1"/>
</dbReference>
<evidence type="ECO:0000256" key="12">
    <source>
        <dbReference type="ARBA" id="ARBA00022777"/>
    </source>
</evidence>
<keyword evidence="8 19" id="KW-0812">Transmembrane</keyword>
<evidence type="ECO:0000256" key="3">
    <source>
        <dbReference type="ARBA" id="ARBA00004479"/>
    </source>
</evidence>
<evidence type="ECO:0000313" key="23">
    <source>
        <dbReference type="EMBL" id="ACU12850.1"/>
    </source>
</evidence>
<comment type="similarity">
    <text evidence="4">Belongs to the protein kinase superfamily. TKL Ser/Thr protein kinase family. TGFB receptor subfamily.</text>
</comment>
<keyword evidence="13 18" id="KW-0067">ATP-binding</keyword>
<organism evidence="23">
    <name type="scientific">Paracentrotus lividus</name>
    <name type="common">Common sea urchin</name>
    <dbReference type="NCBI Taxonomy" id="7656"/>
    <lineage>
        <taxon>Eukaryota</taxon>
        <taxon>Metazoa</taxon>
        <taxon>Echinodermata</taxon>
        <taxon>Eleutherozoa</taxon>
        <taxon>Echinozoa</taxon>
        <taxon>Echinoidea</taxon>
        <taxon>Euechinoidea</taxon>
        <taxon>Echinacea</taxon>
        <taxon>Camarodonta</taxon>
        <taxon>Echinidea</taxon>
        <taxon>Echinidae</taxon>
        <taxon>Paracentrotus</taxon>
    </lineage>
</organism>
<evidence type="ECO:0000256" key="20">
    <source>
        <dbReference type="SAM" id="SignalP"/>
    </source>
</evidence>
<feature type="domain" description="GS" evidence="22">
    <location>
        <begin position="201"/>
        <end position="230"/>
    </location>
</feature>
<dbReference type="SUPFAM" id="SSF57302">
    <property type="entry name" value="Snake toxin-like"/>
    <property type="match status" value="1"/>
</dbReference>
<evidence type="ECO:0000256" key="4">
    <source>
        <dbReference type="ARBA" id="ARBA00009605"/>
    </source>
</evidence>
<dbReference type="PANTHER" id="PTHR23255:SF68">
    <property type="entry name" value="RECEPTOR PROTEIN SERINE_THREONINE KINASE"/>
    <property type="match status" value="1"/>
</dbReference>
<keyword evidence="9" id="KW-0479">Metal-binding</keyword>
<dbReference type="Gene3D" id="1.10.510.10">
    <property type="entry name" value="Transferase(Phosphotransferase) domain 1"/>
    <property type="match status" value="1"/>
</dbReference>
<evidence type="ECO:0000256" key="8">
    <source>
        <dbReference type="ARBA" id="ARBA00022692"/>
    </source>
</evidence>
<dbReference type="InterPro" id="IPR000333">
    <property type="entry name" value="TGFB_receptor"/>
</dbReference>
<feature type="domain" description="Protein kinase" evidence="21">
    <location>
        <begin position="231"/>
        <end position="526"/>
    </location>
</feature>
<dbReference type="PROSITE" id="PS00108">
    <property type="entry name" value="PROTEIN_KINASE_ST"/>
    <property type="match status" value="1"/>
</dbReference>
<evidence type="ECO:0000256" key="18">
    <source>
        <dbReference type="PROSITE-ProRule" id="PRU10141"/>
    </source>
</evidence>
<keyword evidence="11 18" id="KW-0547">Nucleotide-binding</keyword>
<keyword evidence="16 19" id="KW-0472">Membrane</keyword>
<dbReference type="Pfam" id="PF07714">
    <property type="entry name" value="PK_Tyr_Ser-Thr"/>
    <property type="match status" value="1"/>
</dbReference>
<dbReference type="InterPro" id="IPR003605">
    <property type="entry name" value="GS_dom"/>
</dbReference>
<feature type="transmembrane region" description="Helical" evidence="19">
    <location>
        <begin position="152"/>
        <end position="174"/>
    </location>
</feature>
<dbReference type="CDD" id="cd14144">
    <property type="entry name" value="STKc_BMPR1"/>
    <property type="match status" value="1"/>
</dbReference>
<dbReference type="SUPFAM" id="SSF56112">
    <property type="entry name" value="Protein kinase-like (PK-like)"/>
    <property type="match status" value="1"/>
</dbReference>
<dbReference type="PROSITE" id="PS00107">
    <property type="entry name" value="PROTEIN_KINASE_ATP"/>
    <property type="match status" value="1"/>
</dbReference>
<sequence length="528" mass="59471">MATDVTLTGRKAWWNLSFFSAFVGLLSSSVSVLATEMMYCYCDEHCPETTRNNTCYPSPGGWCFAQIQAGEDGVEHETPIRSYGCLAPEEEGGLMQCKGQLSSHRISRTVYCCNDEPNCNLKLNPTLPPTTTSSTTELPGVEDTYNTTVHQIALLISVTFCAAAFIIALTFFYLRYKKREVRRRYDFEVAQQDDSFIGAGETLSELLEKSSASGSGSGLPLLVQRTIAKQVQLIRKIGKGRFGEVWKAKWRGENVAVKIYFTAEEASWFRETEIYQTVLMRHTNILSFIAADIRGSGAYTQLFLITEYHECGSLYDFLGVNILDTQSMLRLAYSASNGLAHLHTEICGMQGKPAIAHRDIKSSNIMVRKNGTCMIADMSLAARFLSEGNEIDLGQNTRLGTNRYLPPEILDNVMMRNTFDAFKMADMYSFGMVLWEIARRCVTRGIVEECQLPFYDAVPLDPSIEDMRRVIVVERRRPDIPNRWSGDDILRTVSKVMSECWNHNPAARVTSLRVKKTLGKLQETEFKV</sequence>
<dbReference type="GO" id="GO:0005886">
    <property type="term" value="C:plasma membrane"/>
    <property type="evidence" value="ECO:0007669"/>
    <property type="project" value="TreeGrafter"/>
</dbReference>
<accession>C7BG60</accession>
<evidence type="ECO:0000256" key="1">
    <source>
        <dbReference type="ARBA" id="ARBA00001936"/>
    </source>
</evidence>
<keyword evidence="17 23" id="KW-0675">Receptor</keyword>
<comment type="cofactor">
    <cofactor evidence="2">
        <name>Mg(2+)</name>
        <dbReference type="ChEBI" id="CHEBI:18420"/>
    </cofactor>
</comment>
<dbReference type="InterPro" id="IPR017441">
    <property type="entry name" value="Protein_kinase_ATP_BS"/>
</dbReference>
<dbReference type="FunFam" id="2.10.60.10:FF:000021">
    <property type="entry name" value="Receptor protein serine/threonine kinase"/>
    <property type="match status" value="1"/>
</dbReference>
<feature type="signal peptide" evidence="20">
    <location>
        <begin position="1"/>
        <end position="34"/>
    </location>
</feature>
<dbReference type="PANTHER" id="PTHR23255">
    <property type="entry name" value="TRANSFORMING GROWTH FACTOR-BETA RECEPTOR TYPE I AND II"/>
    <property type="match status" value="1"/>
</dbReference>
<dbReference type="PROSITE" id="PS50011">
    <property type="entry name" value="PROTEIN_KINASE_DOM"/>
    <property type="match status" value="1"/>
</dbReference>
<dbReference type="InterPro" id="IPR001245">
    <property type="entry name" value="Ser-Thr/Tyr_kinase_cat_dom"/>
</dbReference>
<evidence type="ECO:0000256" key="16">
    <source>
        <dbReference type="ARBA" id="ARBA00023136"/>
    </source>
</evidence>
<dbReference type="PROSITE" id="PS51256">
    <property type="entry name" value="GS"/>
    <property type="match status" value="1"/>
</dbReference>
<evidence type="ECO:0000256" key="5">
    <source>
        <dbReference type="ARBA" id="ARBA00012401"/>
    </source>
</evidence>
<dbReference type="Pfam" id="PF01064">
    <property type="entry name" value="Activin_recp"/>
    <property type="match status" value="1"/>
</dbReference>
<evidence type="ECO:0000256" key="9">
    <source>
        <dbReference type="ARBA" id="ARBA00022723"/>
    </source>
</evidence>
<evidence type="ECO:0000256" key="10">
    <source>
        <dbReference type="ARBA" id="ARBA00022729"/>
    </source>
</evidence>